<reference evidence="2" key="1">
    <citation type="submission" date="2005-09" db="EMBL/GenBank/DDBJ databases">
        <authorList>
            <person name="Mural R.J."/>
            <person name="Li P.W."/>
            <person name="Adams M.D."/>
            <person name="Amanatides P.G."/>
            <person name="Baden-Tillson H."/>
            <person name="Barnstead M."/>
            <person name="Chin S.H."/>
            <person name="Dew I."/>
            <person name="Evans C.A."/>
            <person name="Ferriera S."/>
            <person name="Flanigan M."/>
            <person name="Fosler C."/>
            <person name="Glodek A."/>
            <person name="Gu Z."/>
            <person name="Holt R.A."/>
            <person name="Jennings D."/>
            <person name="Kraft C.L."/>
            <person name="Lu F."/>
            <person name="Nguyen T."/>
            <person name="Nusskern D.R."/>
            <person name="Pfannkoch C.M."/>
            <person name="Sitter C."/>
            <person name="Sutton G.G."/>
            <person name="Venter J.C."/>
            <person name="Wang Z."/>
            <person name="Woodage T."/>
            <person name="Zheng X.H."/>
            <person name="Zhong F."/>
        </authorList>
    </citation>
    <scope>NUCLEOTIDE SEQUENCE [LARGE SCALE GENOMIC DNA]</scope>
    <source>
        <strain>BN</strain>
        <strain evidence="2">Sprague-Dawley</strain>
    </source>
</reference>
<name>A6HMB6_RAT</name>
<sequence>MFKVHRREADGCTIPSVRSCNWLEAEKNTNPDLFYFQAVDISSIKLNMDTKICK</sequence>
<gene>
    <name evidence="1" type="ORF">rCG_26604</name>
</gene>
<dbReference type="Proteomes" id="UP000234681">
    <property type="component" value="Chromosome 3"/>
</dbReference>
<proteinExistence type="predicted"/>
<organism evidence="1 2">
    <name type="scientific">Rattus norvegicus</name>
    <name type="common">Rat</name>
    <dbReference type="NCBI Taxonomy" id="10116"/>
    <lineage>
        <taxon>Eukaryota</taxon>
        <taxon>Metazoa</taxon>
        <taxon>Chordata</taxon>
        <taxon>Craniata</taxon>
        <taxon>Vertebrata</taxon>
        <taxon>Euteleostomi</taxon>
        <taxon>Mammalia</taxon>
        <taxon>Eutheria</taxon>
        <taxon>Euarchontoglires</taxon>
        <taxon>Glires</taxon>
        <taxon>Rodentia</taxon>
        <taxon>Myomorpha</taxon>
        <taxon>Muroidea</taxon>
        <taxon>Muridae</taxon>
        <taxon>Murinae</taxon>
        <taxon>Rattus</taxon>
    </lineage>
</organism>
<protein>
    <submittedName>
        <fullName evidence="1">RCG26604</fullName>
    </submittedName>
</protein>
<evidence type="ECO:0000313" key="2">
    <source>
        <dbReference type="Proteomes" id="UP000234681"/>
    </source>
</evidence>
<accession>A6HMB6</accession>
<evidence type="ECO:0000313" key="1">
    <source>
        <dbReference type="EMBL" id="EDL79167.1"/>
    </source>
</evidence>
<dbReference type="AlphaFoldDB" id="A6HMB6"/>
<dbReference type="EMBL" id="CH473949">
    <property type="protein sequence ID" value="EDL79167.1"/>
    <property type="molecule type" value="Genomic_DNA"/>
</dbReference>